<dbReference type="AlphaFoldDB" id="A0A8J7Z4A3"/>
<keyword evidence="2" id="KW-1185">Reference proteome</keyword>
<dbReference type="InterPro" id="IPR035943">
    <property type="entry name" value="XisI-like_sf"/>
</dbReference>
<dbReference type="RefSeq" id="WP_162423424.1">
    <property type="nucleotide sequence ID" value="NZ_WVIE01000011.1"/>
</dbReference>
<dbReference type="EMBL" id="WVIE01000011">
    <property type="protein sequence ID" value="NDJ17911.1"/>
    <property type="molecule type" value="Genomic_DNA"/>
</dbReference>
<organism evidence="1 2">
    <name type="scientific">Myxacorys almedinensis A</name>
    <dbReference type="NCBI Taxonomy" id="2690445"/>
    <lineage>
        <taxon>Bacteria</taxon>
        <taxon>Bacillati</taxon>
        <taxon>Cyanobacteriota</taxon>
        <taxon>Cyanophyceae</taxon>
        <taxon>Leptolyngbyales</taxon>
        <taxon>Leptolyngbyaceae</taxon>
        <taxon>Myxacorys</taxon>
        <taxon>Myxacorys almedinensis</taxon>
    </lineage>
</organism>
<dbReference type="Gene3D" id="3.30.310.110">
    <property type="entry name" value="XisI-like"/>
    <property type="match status" value="1"/>
</dbReference>
<dbReference type="Pfam" id="PF08869">
    <property type="entry name" value="XisI"/>
    <property type="match status" value="1"/>
</dbReference>
<evidence type="ECO:0000313" key="2">
    <source>
        <dbReference type="Proteomes" id="UP000646053"/>
    </source>
</evidence>
<dbReference type="Proteomes" id="UP000646053">
    <property type="component" value="Unassembled WGS sequence"/>
</dbReference>
<protein>
    <submittedName>
        <fullName evidence="1">XisI protein</fullName>
    </submittedName>
</protein>
<accession>A0A8J7Z4A3</accession>
<name>A0A8J7Z4A3_9CYAN</name>
<sequence length="111" mass="12938">MDRLEQYRNIVKQVLQHYYTLYKRMPDADTTMVCDPTSDQYQVIQTGWDAQQRRIYTTLHLSLKNGKIYIHSDPTEEGVANALIGEGIPKTDIVLEYQTPTFRKHSEFAQA</sequence>
<comment type="caution">
    <text evidence="1">The sequence shown here is derived from an EMBL/GenBank/DDBJ whole genome shotgun (WGS) entry which is preliminary data.</text>
</comment>
<dbReference type="InterPro" id="IPR014968">
    <property type="entry name" value="XisI"/>
</dbReference>
<gene>
    <name evidence="1" type="ORF">GS601_11500</name>
</gene>
<dbReference type="CDD" id="cd16382">
    <property type="entry name" value="XisI-like"/>
    <property type="match status" value="1"/>
</dbReference>
<evidence type="ECO:0000313" key="1">
    <source>
        <dbReference type="EMBL" id="NDJ17911.1"/>
    </source>
</evidence>
<proteinExistence type="predicted"/>
<dbReference type="SUPFAM" id="SSF143847">
    <property type="entry name" value="XisI-like"/>
    <property type="match status" value="1"/>
</dbReference>
<reference evidence="1" key="1">
    <citation type="submission" date="2019-12" db="EMBL/GenBank/DDBJ databases">
        <title>High-Quality draft genome sequences of three cyanobacteria isolated from the limestone walls of the Old Cathedral of Coimbra.</title>
        <authorList>
            <person name="Tiago I."/>
            <person name="Soares F."/>
            <person name="Portugal A."/>
        </authorList>
    </citation>
    <scope>NUCLEOTIDE SEQUENCE</scope>
    <source>
        <strain evidence="1">A</strain>
    </source>
</reference>